<protein>
    <recommendedName>
        <fullName evidence="1">DUF218 domain-containing protein</fullName>
    </recommendedName>
</protein>
<evidence type="ECO:0000313" key="2">
    <source>
        <dbReference type="EMBL" id="GAK54983.1"/>
    </source>
</evidence>
<keyword evidence="3" id="KW-1185">Reference proteome</keyword>
<dbReference type="PANTHER" id="PTHR30336">
    <property type="entry name" value="INNER MEMBRANE PROTEIN, PROBABLE PERMEASE"/>
    <property type="match status" value="1"/>
</dbReference>
<dbReference type="AlphaFoldDB" id="A0A0S6W5W3"/>
<dbReference type="STRING" id="1499967.U27_01814"/>
<dbReference type="HOGENOM" id="CLU_051474_0_1_0"/>
<sequence length="220" mass="24514">MKPMMYVIGIAMLLFAGGISGINLYISKTAGHVIYEQGQTVPKAYAALILGAKVHSGGRLSHMLEDRVLTGLELYRGGTVQKLLLSGDHGQKDYDEVNAMRVYLLKHGVPEEDIFMDHAGFNTYASMYRARDVFQVQNVIVVTQKFHLARAVYIAQQLGLDAVGLAADRRVYMPTSQMKSVVREMFARVKAFLDVHLWHTQPKYLGKVIPITGDGRNTVD</sequence>
<dbReference type="GO" id="GO:0005886">
    <property type="term" value="C:plasma membrane"/>
    <property type="evidence" value="ECO:0007669"/>
    <property type="project" value="TreeGrafter"/>
</dbReference>
<evidence type="ECO:0000313" key="3">
    <source>
        <dbReference type="Proteomes" id="UP000030661"/>
    </source>
</evidence>
<dbReference type="InterPro" id="IPR003848">
    <property type="entry name" value="DUF218"/>
</dbReference>
<accession>A0A0S6W5W3</accession>
<reference evidence="2" key="1">
    <citation type="journal article" date="2015" name="PeerJ">
        <title>First genomic representation of candidate bacterial phylum KSB3 points to enhanced environmental sensing as a trigger of wastewater bulking.</title>
        <authorList>
            <person name="Sekiguchi Y."/>
            <person name="Ohashi A."/>
            <person name="Parks D.H."/>
            <person name="Yamauchi T."/>
            <person name="Tyson G.W."/>
            <person name="Hugenholtz P."/>
        </authorList>
    </citation>
    <scope>NUCLEOTIDE SEQUENCE [LARGE SCALE GENOMIC DNA]</scope>
</reference>
<dbReference type="Pfam" id="PF02698">
    <property type="entry name" value="DUF218"/>
    <property type="match status" value="1"/>
</dbReference>
<gene>
    <name evidence="2" type="ORF">U27_01814</name>
</gene>
<name>A0A0S6W5W3_VECG1</name>
<proteinExistence type="predicted"/>
<evidence type="ECO:0000259" key="1">
    <source>
        <dbReference type="Pfam" id="PF02698"/>
    </source>
</evidence>
<dbReference type="CDD" id="cd06259">
    <property type="entry name" value="YdcF-like"/>
    <property type="match status" value="1"/>
</dbReference>
<feature type="domain" description="DUF218" evidence="1">
    <location>
        <begin position="46"/>
        <end position="185"/>
    </location>
</feature>
<dbReference type="eggNOG" id="COG2949">
    <property type="taxonomic scope" value="Bacteria"/>
</dbReference>
<dbReference type="PANTHER" id="PTHR30336:SF6">
    <property type="entry name" value="INTEGRAL MEMBRANE PROTEIN"/>
    <property type="match status" value="1"/>
</dbReference>
<dbReference type="InterPro" id="IPR014729">
    <property type="entry name" value="Rossmann-like_a/b/a_fold"/>
</dbReference>
<dbReference type="EMBL" id="DF820463">
    <property type="protein sequence ID" value="GAK54983.1"/>
    <property type="molecule type" value="Genomic_DNA"/>
</dbReference>
<organism evidence="2">
    <name type="scientific">Vecturithrix granuli</name>
    <dbReference type="NCBI Taxonomy" id="1499967"/>
    <lineage>
        <taxon>Bacteria</taxon>
        <taxon>Candidatus Moduliflexota</taxon>
        <taxon>Candidatus Vecturitrichia</taxon>
        <taxon>Candidatus Vecturitrichales</taxon>
        <taxon>Candidatus Vecturitrichaceae</taxon>
        <taxon>Candidatus Vecturithrix</taxon>
    </lineage>
</organism>
<dbReference type="Proteomes" id="UP000030661">
    <property type="component" value="Unassembled WGS sequence"/>
</dbReference>
<dbReference type="Gene3D" id="3.40.50.620">
    <property type="entry name" value="HUPs"/>
    <property type="match status" value="1"/>
</dbReference>
<dbReference type="InterPro" id="IPR051599">
    <property type="entry name" value="Cell_Envelope_Assoc"/>
</dbReference>